<keyword evidence="3" id="KW-1185">Reference proteome</keyword>
<evidence type="ECO:0000313" key="3">
    <source>
        <dbReference type="Proteomes" id="UP000028006"/>
    </source>
</evidence>
<gene>
    <name evidence="2" type="ORF">GZ77_09835</name>
</gene>
<feature type="region of interest" description="Disordered" evidence="1">
    <location>
        <begin position="64"/>
        <end position="93"/>
    </location>
</feature>
<comment type="caution">
    <text evidence="2">The sequence shown here is derived from an EMBL/GenBank/DDBJ whole genome shotgun (WGS) entry which is preliminary data.</text>
</comment>
<feature type="region of interest" description="Disordered" evidence="1">
    <location>
        <begin position="239"/>
        <end position="278"/>
    </location>
</feature>
<dbReference type="EMBL" id="JOKG01000002">
    <property type="protein sequence ID" value="KEQ14610.1"/>
    <property type="molecule type" value="Genomic_DNA"/>
</dbReference>
<proteinExistence type="predicted"/>
<organism evidence="2 3">
    <name type="scientific">Endozoicomonas montiporae</name>
    <dbReference type="NCBI Taxonomy" id="1027273"/>
    <lineage>
        <taxon>Bacteria</taxon>
        <taxon>Pseudomonadati</taxon>
        <taxon>Pseudomonadota</taxon>
        <taxon>Gammaproteobacteria</taxon>
        <taxon>Oceanospirillales</taxon>
        <taxon>Endozoicomonadaceae</taxon>
        <taxon>Endozoicomonas</taxon>
    </lineage>
</organism>
<reference evidence="2 3" key="1">
    <citation type="submission" date="2014-06" db="EMBL/GenBank/DDBJ databases">
        <title>Whole Genome Sequences of Three Symbiotic Endozoicomonas Bacteria.</title>
        <authorList>
            <person name="Neave M.J."/>
            <person name="Apprill A."/>
            <person name="Voolstra C.R."/>
        </authorList>
    </citation>
    <scope>NUCLEOTIDE SEQUENCE [LARGE SCALE GENOMIC DNA]</scope>
    <source>
        <strain evidence="2 3">LMG 24815</strain>
    </source>
</reference>
<dbReference type="Proteomes" id="UP000028006">
    <property type="component" value="Unassembled WGS sequence"/>
</dbReference>
<name>A0A081N837_9GAMM</name>
<evidence type="ECO:0000256" key="1">
    <source>
        <dbReference type="SAM" id="MobiDB-lite"/>
    </source>
</evidence>
<feature type="compositionally biased region" description="Basic residues" evidence="1">
    <location>
        <begin position="74"/>
        <end position="84"/>
    </location>
</feature>
<feature type="compositionally biased region" description="Polar residues" evidence="1">
    <location>
        <begin position="264"/>
        <end position="275"/>
    </location>
</feature>
<evidence type="ECO:0000313" key="2">
    <source>
        <dbReference type="EMBL" id="KEQ14610.1"/>
    </source>
</evidence>
<dbReference type="AlphaFoldDB" id="A0A081N837"/>
<accession>A0A081N837</accession>
<sequence length="289" mass="33047">MKIYRIVEEGENLPTLSLSQLRFYSFVHNPGGQDHSFIITRLEHPEDGNIQQYSKVLSIPVTREKKAEDSQGGKWRKSFRKSSSRKKDDQATHRPSLKQLNHLIAFEVWDQINLSFQPYAADESRYYTDYGTSENINTYISASHHSITIFELLFDLLRPGYKVVNASSLAQHIALLKAPQTFTDVLFSVTQDWDIQFVYVRSPTNPEHFNILGIRIRSPEYTDARGGLTRTDLLLRLEGESENTRTTSDPGESRTVLTGKPRFNSESQTEQNTYVDMSPGTLSGKFFQA</sequence>
<protein>
    <submittedName>
        <fullName evidence="2">Uncharacterized protein</fullName>
    </submittedName>
</protein>
<dbReference type="RefSeq" id="WP_034874561.1">
    <property type="nucleotide sequence ID" value="NZ_JOKG01000002.1"/>
</dbReference>